<feature type="binding site" evidence="8">
    <location>
        <position position="135"/>
    </location>
    <ligand>
        <name>Na(+)</name>
        <dbReference type="ChEBI" id="CHEBI:29101"/>
        <label>1</label>
    </ligand>
</feature>
<keyword evidence="8" id="KW-0915">Sodium</keyword>
<feature type="transmembrane region" description="Helical" evidence="10">
    <location>
        <begin position="198"/>
        <end position="226"/>
    </location>
</feature>
<dbReference type="GO" id="GO:0046872">
    <property type="term" value="F:metal ion binding"/>
    <property type="evidence" value="ECO:0007669"/>
    <property type="project" value="UniProtKB-KW"/>
</dbReference>
<dbReference type="PROSITE" id="PS50267">
    <property type="entry name" value="NA_NEUROTRAN_SYMP_3"/>
    <property type="match status" value="1"/>
</dbReference>
<evidence type="ECO:0000256" key="9">
    <source>
        <dbReference type="SAM" id="MobiDB-lite"/>
    </source>
</evidence>
<gene>
    <name evidence="11" type="ORF">CCAP1982_LOCUS20170</name>
</gene>
<comment type="similarity">
    <text evidence="2">Belongs to the sodium:neurotransmitter symporter (SNF) (TC 2.A.22) family.</text>
</comment>
<feature type="binding site" evidence="8">
    <location>
        <position position="138"/>
    </location>
    <ligand>
        <name>Na(+)</name>
        <dbReference type="ChEBI" id="CHEBI:29101"/>
        <label>1</label>
    </ligand>
</feature>
<reference evidence="11" key="1">
    <citation type="submission" date="2020-11" db="EMBL/GenBank/DDBJ databases">
        <authorList>
            <person name="Whitehead M."/>
        </authorList>
    </citation>
    <scope>NUCLEOTIDE SEQUENCE</scope>
    <source>
        <strain evidence="11">EGII</strain>
    </source>
</reference>
<dbReference type="Proteomes" id="UP000606786">
    <property type="component" value="Unassembled WGS sequence"/>
</dbReference>
<evidence type="ECO:0000256" key="10">
    <source>
        <dbReference type="SAM" id="Phobius"/>
    </source>
</evidence>
<name>A0A811V9R1_CERCA</name>
<comment type="caution">
    <text evidence="11">The sequence shown here is derived from an EMBL/GenBank/DDBJ whole genome shotgun (WGS) entry which is preliminary data.</text>
</comment>
<evidence type="ECO:0000256" key="1">
    <source>
        <dbReference type="ARBA" id="ARBA00004141"/>
    </source>
</evidence>
<feature type="compositionally biased region" description="Low complexity" evidence="9">
    <location>
        <begin position="44"/>
        <end position="57"/>
    </location>
</feature>
<dbReference type="Pfam" id="PF00209">
    <property type="entry name" value="SNF"/>
    <property type="match status" value="1"/>
</dbReference>
<proteinExistence type="inferred from homology"/>
<dbReference type="PRINTS" id="PR00176">
    <property type="entry name" value="NANEUSMPORT"/>
</dbReference>
<keyword evidence="6 10" id="KW-1133">Transmembrane helix</keyword>
<evidence type="ECO:0000256" key="5">
    <source>
        <dbReference type="ARBA" id="ARBA00022847"/>
    </source>
</evidence>
<dbReference type="SUPFAM" id="SSF161070">
    <property type="entry name" value="SNF-like"/>
    <property type="match status" value="1"/>
</dbReference>
<dbReference type="OrthoDB" id="6581954at2759"/>
<dbReference type="PANTHER" id="PTHR11616:SF313">
    <property type="entry name" value="TRANSPORTER"/>
    <property type="match status" value="1"/>
</dbReference>
<dbReference type="PANTHER" id="PTHR11616">
    <property type="entry name" value="SODIUM/CHLORIDE DEPENDENT TRANSPORTER"/>
    <property type="match status" value="1"/>
</dbReference>
<dbReference type="GO" id="GO:0015375">
    <property type="term" value="F:glycine:sodium symporter activity"/>
    <property type="evidence" value="ECO:0007669"/>
    <property type="project" value="TreeGrafter"/>
</dbReference>
<evidence type="ECO:0000256" key="6">
    <source>
        <dbReference type="ARBA" id="ARBA00022989"/>
    </source>
</evidence>
<keyword evidence="8" id="KW-0479">Metal-binding</keyword>
<keyword evidence="4 10" id="KW-0812">Transmembrane</keyword>
<keyword evidence="7 10" id="KW-0472">Membrane</keyword>
<evidence type="ECO:0000256" key="7">
    <source>
        <dbReference type="ARBA" id="ARBA00023136"/>
    </source>
</evidence>
<evidence type="ECO:0000256" key="8">
    <source>
        <dbReference type="PIRSR" id="PIRSR600175-1"/>
    </source>
</evidence>
<evidence type="ECO:0000256" key="3">
    <source>
        <dbReference type="ARBA" id="ARBA00022448"/>
    </source>
</evidence>
<accession>A0A811V9R1</accession>
<comment type="subcellular location">
    <subcellularLocation>
        <location evidence="1">Membrane</location>
        <topology evidence="1">Multi-pass membrane protein</topology>
    </subcellularLocation>
</comment>
<feature type="region of interest" description="Disordered" evidence="9">
    <location>
        <begin position="37"/>
        <end position="86"/>
    </location>
</feature>
<keyword evidence="12" id="KW-1185">Reference proteome</keyword>
<feature type="binding site" evidence="8">
    <location>
        <position position="142"/>
    </location>
    <ligand>
        <name>Na(+)</name>
        <dbReference type="ChEBI" id="CHEBI:29101"/>
        <label>1</label>
    </ligand>
</feature>
<dbReference type="InterPro" id="IPR037272">
    <property type="entry name" value="SNS_sf"/>
</dbReference>
<evidence type="ECO:0000313" key="12">
    <source>
        <dbReference type="Proteomes" id="UP000606786"/>
    </source>
</evidence>
<organism evidence="11 12">
    <name type="scientific">Ceratitis capitata</name>
    <name type="common">Mediterranean fruit fly</name>
    <name type="synonym">Tephritis capitata</name>
    <dbReference type="NCBI Taxonomy" id="7213"/>
    <lineage>
        <taxon>Eukaryota</taxon>
        <taxon>Metazoa</taxon>
        <taxon>Ecdysozoa</taxon>
        <taxon>Arthropoda</taxon>
        <taxon>Hexapoda</taxon>
        <taxon>Insecta</taxon>
        <taxon>Pterygota</taxon>
        <taxon>Neoptera</taxon>
        <taxon>Endopterygota</taxon>
        <taxon>Diptera</taxon>
        <taxon>Brachycera</taxon>
        <taxon>Muscomorpha</taxon>
        <taxon>Tephritoidea</taxon>
        <taxon>Tephritidae</taxon>
        <taxon>Ceratitis</taxon>
        <taxon>Ceratitis</taxon>
    </lineage>
</organism>
<dbReference type="EMBL" id="CAJHJT010000056">
    <property type="protein sequence ID" value="CAD7012070.1"/>
    <property type="molecule type" value="Genomic_DNA"/>
</dbReference>
<keyword evidence="3" id="KW-0813">Transport</keyword>
<protein>
    <submittedName>
        <fullName evidence="11">(Mediterranean fruit fly) hypothetical protein</fullName>
    </submittedName>
</protein>
<keyword evidence="5" id="KW-0769">Symport</keyword>
<evidence type="ECO:0000256" key="4">
    <source>
        <dbReference type="ARBA" id="ARBA00022692"/>
    </source>
</evidence>
<evidence type="ECO:0000313" key="11">
    <source>
        <dbReference type="EMBL" id="CAD7012070.1"/>
    </source>
</evidence>
<feature type="transmembrane region" description="Helical" evidence="10">
    <location>
        <begin position="164"/>
        <end position="186"/>
    </location>
</feature>
<evidence type="ECO:0000256" key="2">
    <source>
        <dbReference type="ARBA" id="ARBA00006459"/>
    </source>
</evidence>
<dbReference type="InterPro" id="IPR000175">
    <property type="entry name" value="Na/ntran_symport"/>
</dbReference>
<dbReference type="GO" id="GO:0005886">
    <property type="term" value="C:plasma membrane"/>
    <property type="evidence" value="ECO:0007669"/>
    <property type="project" value="TreeGrafter"/>
</dbReference>
<sequence length="250" mass="26265">MSALRTTLAKRGSLHTVELPAGAKMPNNSNTITSATVKGTPTVGASSKTGKSISISIGGDGGGGADSTPGGPPPPRDPLETITYPPNTPTTPAAKGTIGGGDSGAALIALDTGDVGEPERGNWTGRFDFLLSLLGYSVGLGNVWRFPYLCYNNGGGALPHTIPIMLIIAGLPLMFMELSFGQYAALGPVAIYRRFCPLFRGLGAGMVIVSAIVMLYYNLIIAWTIFYMCASFRRQLPWQNCEAAWSTETD</sequence>
<dbReference type="AlphaFoldDB" id="A0A811V9R1"/>